<proteinExistence type="predicted"/>
<reference evidence="2 3" key="1">
    <citation type="submission" date="2019-02" db="EMBL/GenBank/DDBJ databases">
        <title>Deep-cultivation of Planctomycetes and their phenomic and genomic characterization uncovers novel biology.</title>
        <authorList>
            <person name="Wiegand S."/>
            <person name="Jogler M."/>
            <person name="Boedeker C."/>
            <person name="Pinto D."/>
            <person name="Vollmers J."/>
            <person name="Rivas-Marin E."/>
            <person name="Kohn T."/>
            <person name="Peeters S.H."/>
            <person name="Heuer A."/>
            <person name="Rast P."/>
            <person name="Oberbeckmann S."/>
            <person name="Bunk B."/>
            <person name="Jeske O."/>
            <person name="Meyerdierks A."/>
            <person name="Storesund J.E."/>
            <person name="Kallscheuer N."/>
            <person name="Luecker S."/>
            <person name="Lage O.M."/>
            <person name="Pohl T."/>
            <person name="Merkel B.J."/>
            <person name="Hornburger P."/>
            <person name="Mueller R.-W."/>
            <person name="Bruemmer F."/>
            <person name="Labrenz M."/>
            <person name="Spormann A.M."/>
            <person name="Op den Camp H."/>
            <person name="Overmann J."/>
            <person name="Amann R."/>
            <person name="Jetten M.S.M."/>
            <person name="Mascher T."/>
            <person name="Medema M.H."/>
            <person name="Devos D.P."/>
            <person name="Kaster A.-K."/>
            <person name="Ovreas L."/>
            <person name="Rohde M."/>
            <person name="Galperin M.Y."/>
            <person name="Jogler C."/>
        </authorList>
    </citation>
    <scope>NUCLEOTIDE SEQUENCE [LARGE SCALE GENOMIC DNA]</scope>
    <source>
        <strain evidence="2 3">Mal4</strain>
    </source>
</reference>
<gene>
    <name evidence="2" type="ORF">Mal4_03360</name>
</gene>
<keyword evidence="3" id="KW-1185">Reference proteome</keyword>
<accession>A0A517Z0Q2</accession>
<organism evidence="2 3">
    <name type="scientific">Maioricimonas rarisocia</name>
    <dbReference type="NCBI Taxonomy" id="2528026"/>
    <lineage>
        <taxon>Bacteria</taxon>
        <taxon>Pseudomonadati</taxon>
        <taxon>Planctomycetota</taxon>
        <taxon>Planctomycetia</taxon>
        <taxon>Planctomycetales</taxon>
        <taxon>Planctomycetaceae</taxon>
        <taxon>Maioricimonas</taxon>
    </lineage>
</organism>
<dbReference type="Gene3D" id="2.60.40.1120">
    <property type="entry name" value="Carboxypeptidase-like, regulatory domain"/>
    <property type="match status" value="1"/>
</dbReference>
<keyword evidence="1" id="KW-0732">Signal</keyword>
<dbReference type="SUPFAM" id="SSF49464">
    <property type="entry name" value="Carboxypeptidase regulatory domain-like"/>
    <property type="match status" value="1"/>
</dbReference>
<evidence type="ECO:0000256" key="1">
    <source>
        <dbReference type="SAM" id="SignalP"/>
    </source>
</evidence>
<dbReference type="InterPro" id="IPR008969">
    <property type="entry name" value="CarboxyPept-like_regulatory"/>
</dbReference>
<protein>
    <recommendedName>
        <fullName evidence="4">Nickel uptake substrate-specific transmembrane region</fullName>
    </recommendedName>
</protein>
<feature type="chain" id="PRO_5022102895" description="Nickel uptake substrate-specific transmembrane region" evidence="1">
    <location>
        <begin position="25"/>
        <end position="174"/>
    </location>
</feature>
<evidence type="ECO:0000313" key="3">
    <source>
        <dbReference type="Proteomes" id="UP000320496"/>
    </source>
</evidence>
<dbReference type="Proteomes" id="UP000320496">
    <property type="component" value="Chromosome"/>
</dbReference>
<dbReference type="Pfam" id="PF13620">
    <property type="entry name" value="CarboxypepD_reg"/>
    <property type="match status" value="1"/>
</dbReference>
<name>A0A517Z0Q2_9PLAN</name>
<feature type="signal peptide" evidence="1">
    <location>
        <begin position="1"/>
        <end position="24"/>
    </location>
</feature>
<dbReference type="AlphaFoldDB" id="A0A517Z0Q2"/>
<dbReference type="RefSeq" id="WP_197443991.1">
    <property type="nucleotide sequence ID" value="NZ_CP036275.1"/>
</dbReference>
<dbReference type="KEGG" id="mri:Mal4_03360"/>
<dbReference type="EMBL" id="CP036275">
    <property type="protein sequence ID" value="QDU36053.1"/>
    <property type="molecule type" value="Genomic_DNA"/>
</dbReference>
<evidence type="ECO:0000313" key="2">
    <source>
        <dbReference type="EMBL" id="QDU36053.1"/>
    </source>
</evidence>
<sequence precursor="true">MHHGRTCLTWIMGLAVMASGMVPASGGERAAAVRPPADVSLEEDGRLLGRVVDASGRPLDGAVVTIAQKDVVLGRMVTNAKGEFAARGLSSGVYEIHTAQASASYRVWPSAVAPPSAQPLVQLMSGTGPVVRGQLGYIDPYSVIDLGLGVTAVTLSAVAVSRLEGDRVVRIVSP</sequence>
<evidence type="ECO:0008006" key="4">
    <source>
        <dbReference type="Google" id="ProtNLM"/>
    </source>
</evidence>